<sequence length="181" mass="21411">MSSINNSYAIRSNYNNQHGNIIAKGEYWKWLAYVSSRNYVKKCGNVEKDGFLKAYYNILDSAPSSSLSKIIDRYITIQKEEHRKNYDENTQNELRLKMLISKPHCSTSVLNYVTYLKEFDREIPFEKLLKQIYNIKENGGYKFHLKKLNIKSIKELIRQVKNLKKKLVMNQKSFKEKIKIG</sequence>
<name>A0AAV5QKT1_9ASCO</name>
<organism evidence="1 2">
    <name type="scientific">Saccharomycopsis crataegensis</name>
    <dbReference type="NCBI Taxonomy" id="43959"/>
    <lineage>
        <taxon>Eukaryota</taxon>
        <taxon>Fungi</taxon>
        <taxon>Dikarya</taxon>
        <taxon>Ascomycota</taxon>
        <taxon>Saccharomycotina</taxon>
        <taxon>Saccharomycetes</taxon>
        <taxon>Saccharomycopsidaceae</taxon>
        <taxon>Saccharomycopsis</taxon>
    </lineage>
</organism>
<dbReference type="AlphaFoldDB" id="A0AAV5QKT1"/>
<keyword evidence="2" id="KW-1185">Reference proteome</keyword>
<evidence type="ECO:0000313" key="2">
    <source>
        <dbReference type="Proteomes" id="UP001360560"/>
    </source>
</evidence>
<dbReference type="Proteomes" id="UP001360560">
    <property type="component" value="Unassembled WGS sequence"/>
</dbReference>
<dbReference type="GeneID" id="90073018"/>
<gene>
    <name evidence="1" type="ORF">DASC09_023640</name>
</gene>
<comment type="caution">
    <text evidence="1">The sequence shown here is derived from an EMBL/GenBank/DDBJ whole genome shotgun (WGS) entry which is preliminary data.</text>
</comment>
<proteinExistence type="predicted"/>
<evidence type="ECO:0008006" key="3">
    <source>
        <dbReference type="Google" id="ProtNLM"/>
    </source>
</evidence>
<dbReference type="EMBL" id="BTFZ01000004">
    <property type="protein sequence ID" value="GMM35039.1"/>
    <property type="molecule type" value="Genomic_DNA"/>
</dbReference>
<accession>A0AAV5QKT1</accession>
<protein>
    <recommendedName>
        <fullName evidence="3">Homing endonuclease LAGLIDADG domain-containing protein</fullName>
    </recommendedName>
</protein>
<evidence type="ECO:0000313" key="1">
    <source>
        <dbReference type="EMBL" id="GMM35039.1"/>
    </source>
</evidence>
<dbReference type="RefSeq" id="XP_064852039.1">
    <property type="nucleotide sequence ID" value="XM_064995967.1"/>
</dbReference>
<reference evidence="1 2" key="1">
    <citation type="journal article" date="2023" name="Elife">
        <title>Identification of key yeast species and microbe-microbe interactions impacting larval growth of Drosophila in the wild.</title>
        <authorList>
            <person name="Mure A."/>
            <person name="Sugiura Y."/>
            <person name="Maeda R."/>
            <person name="Honda K."/>
            <person name="Sakurai N."/>
            <person name="Takahashi Y."/>
            <person name="Watada M."/>
            <person name="Katoh T."/>
            <person name="Gotoh A."/>
            <person name="Gotoh Y."/>
            <person name="Taniguchi I."/>
            <person name="Nakamura K."/>
            <person name="Hayashi T."/>
            <person name="Katayama T."/>
            <person name="Uemura T."/>
            <person name="Hattori Y."/>
        </authorList>
    </citation>
    <scope>NUCLEOTIDE SEQUENCE [LARGE SCALE GENOMIC DNA]</scope>
    <source>
        <strain evidence="1 2">SC-9</strain>
    </source>
</reference>